<dbReference type="EMBL" id="PFSA01000061">
    <property type="protein sequence ID" value="PJC32000.1"/>
    <property type="molecule type" value="Genomic_DNA"/>
</dbReference>
<protein>
    <submittedName>
        <fullName evidence="2">Uncharacterized protein</fullName>
    </submittedName>
</protein>
<dbReference type="AlphaFoldDB" id="A0A2M8EZ42"/>
<feature type="compositionally biased region" description="Basic and acidic residues" evidence="1">
    <location>
        <begin position="1"/>
        <end position="19"/>
    </location>
</feature>
<evidence type="ECO:0000313" key="2">
    <source>
        <dbReference type="EMBL" id="PJC32000.1"/>
    </source>
</evidence>
<evidence type="ECO:0000256" key="1">
    <source>
        <dbReference type="SAM" id="MobiDB-lite"/>
    </source>
</evidence>
<feature type="region of interest" description="Disordered" evidence="1">
    <location>
        <begin position="1"/>
        <end position="58"/>
    </location>
</feature>
<gene>
    <name evidence="2" type="ORF">CO049_03480</name>
</gene>
<proteinExistence type="predicted"/>
<feature type="compositionally biased region" description="Basic and acidic residues" evidence="1">
    <location>
        <begin position="204"/>
        <end position="214"/>
    </location>
</feature>
<name>A0A2M8EZ42_9BACT</name>
<reference evidence="3" key="1">
    <citation type="submission" date="2017-09" db="EMBL/GenBank/DDBJ databases">
        <title>Depth-based differentiation of microbial function through sediment-hosted aquifers and enrichment of novel symbionts in the deep terrestrial subsurface.</title>
        <authorList>
            <person name="Probst A.J."/>
            <person name="Ladd B."/>
            <person name="Jarett J.K."/>
            <person name="Geller-Mcgrath D.E."/>
            <person name="Sieber C.M.K."/>
            <person name="Emerson J.B."/>
            <person name="Anantharaman K."/>
            <person name="Thomas B.C."/>
            <person name="Malmstrom R."/>
            <person name="Stieglmeier M."/>
            <person name="Klingl A."/>
            <person name="Woyke T."/>
            <person name="Ryan C.M."/>
            <person name="Banfield J.F."/>
        </authorList>
    </citation>
    <scope>NUCLEOTIDE SEQUENCE [LARGE SCALE GENOMIC DNA]</scope>
</reference>
<feature type="region of interest" description="Disordered" evidence="1">
    <location>
        <begin position="189"/>
        <end position="214"/>
    </location>
</feature>
<organism evidence="2 3">
    <name type="scientific">Candidatus Roizmanbacteria bacterium CG_4_9_14_0_2_um_filter_36_12</name>
    <dbReference type="NCBI Taxonomy" id="1974837"/>
    <lineage>
        <taxon>Bacteria</taxon>
        <taxon>Candidatus Roizmaniibacteriota</taxon>
    </lineage>
</organism>
<sequence>MVKKSKSLEEETETGKPEIEPEEKEDLGKEGGAEETPQGPGKSEVNYRKKFSESTTENQILQAKLKAAEEKLGKITSAEIPAEQELKNLYLDWEIMSEPERKLAEKNLILERRLKKVEQDFGGMKEEKEWNEQVDNFLEKGKILDTYPELDGKEKEFREFANKPTHKGASLNVLAQAFLFREGGEVPSVRRTPVLEPGSGGPKETPKSKKMTSEELKVLRENDPKKWREIITKHPDWIPSEIE</sequence>
<comment type="caution">
    <text evidence="2">The sequence shown here is derived from an EMBL/GenBank/DDBJ whole genome shotgun (WGS) entry which is preliminary data.</text>
</comment>
<accession>A0A2M8EZ42</accession>
<evidence type="ECO:0000313" key="3">
    <source>
        <dbReference type="Proteomes" id="UP000229777"/>
    </source>
</evidence>
<dbReference type="Proteomes" id="UP000229777">
    <property type="component" value="Unassembled WGS sequence"/>
</dbReference>